<dbReference type="Pfam" id="PF00196">
    <property type="entry name" value="GerE"/>
    <property type="match status" value="1"/>
</dbReference>
<gene>
    <name evidence="2" type="ORF">CU102_20990</name>
</gene>
<dbReference type="SUPFAM" id="SSF52172">
    <property type="entry name" value="CheY-like"/>
    <property type="match status" value="1"/>
</dbReference>
<dbReference type="GO" id="GO:0003677">
    <property type="term" value="F:DNA binding"/>
    <property type="evidence" value="ECO:0007669"/>
    <property type="project" value="UniProtKB-KW"/>
</dbReference>
<dbReference type="SUPFAM" id="SSF46894">
    <property type="entry name" value="C-terminal effector domain of the bipartite response regulators"/>
    <property type="match status" value="1"/>
</dbReference>
<organism evidence="2 3">
    <name type="scientific">Phyllobacterium brassicacearum</name>
    <dbReference type="NCBI Taxonomy" id="314235"/>
    <lineage>
        <taxon>Bacteria</taxon>
        <taxon>Pseudomonadati</taxon>
        <taxon>Pseudomonadota</taxon>
        <taxon>Alphaproteobacteria</taxon>
        <taxon>Hyphomicrobiales</taxon>
        <taxon>Phyllobacteriaceae</taxon>
        <taxon>Phyllobacterium</taxon>
    </lineage>
</organism>
<dbReference type="PROSITE" id="PS50043">
    <property type="entry name" value="HTH_LUXR_2"/>
    <property type="match status" value="1"/>
</dbReference>
<sequence length="265" mass="29109">MLGACQRGRFGGKKMSGIMYERIPDANHAVFNRHAAARRAEFRIASTELRPQRTLAIIDGRAVARQHLSWGLLSNGLGLRMATYGAIEEIEEHEAAEFSVILVCVDDSRSKDNSVALEIEALIRRFPSIPVIVQAELCGSQQILHVLEQGACGYLPGNAGMSVCIEAISMALAGGVFVAAENLHDIQRILGTRRSQSKCEGMFTPRERDVIEVLRQGKANKTIAYALNLAPNTVKVHVGNILKKLRATNRAEAIYKINTMIDEMV</sequence>
<comment type="caution">
    <text evidence="2">The sequence shown here is derived from an EMBL/GenBank/DDBJ whole genome shotgun (WGS) entry which is preliminary data.</text>
</comment>
<dbReference type="SMART" id="SM00421">
    <property type="entry name" value="HTH_LUXR"/>
    <property type="match status" value="1"/>
</dbReference>
<dbReference type="PANTHER" id="PTHR45566">
    <property type="entry name" value="HTH-TYPE TRANSCRIPTIONAL REGULATOR YHJB-RELATED"/>
    <property type="match status" value="1"/>
</dbReference>
<dbReference type="EMBL" id="PGGO01000018">
    <property type="protein sequence ID" value="PSH64912.1"/>
    <property type="molecule type" value="Genomic_DNA"/>
</dbReference>
<dbReference type="Gene3D" id="3.40.50.2300">
    <property type="match status" value="1"/>
</dbReference>
<evidence type="ECO:0000313" key="2">
    <source>
        <dbReference type="EMBL" id="PSH64912.1"/>
    </source>
</evidence>
<protein>
    <submittedName>
        <fullName evidence="2">DNA-binding response regulator</fullName>
    </submittedName>
</protein>
<keyword evidence="3" id="KW-1185">Reference proteome</keyword>
<dbReference type="CDD" id="cd06170">
    <property type="entry name" value="LuxR_C_like"/>
    <property type="match status" value="1"/>
</dbReference>
<dbReference type="PANTHER" id="PTHR45566:SF1">
    <property type="entry name" value="HTH-TYPE TRANSCRIPTIONAL REGULATOR YHJB-RELATED"/>
    <property type="match status" value="1"/>
</dbReference>
<dbReference type="InterPro" id="IPR000792">
    <property type="entry name" value="Tscrpt_reg_LuxR_C"/>
</dbReference>
<dbReference type="PROSITE" id="PS00622">
    <property type="entry name" value="HTH_LUXR_1"/>
    <property type="match status" value="1"/>
</dbReference>
<reference evidence="3" key="1">
    <citation type="submission" date="2017-11" db="EMBL/GenBank/DDBJ databases">
        <authorList>
            <person name="Kuznetsova I."/>
            <person name="Sazanova A."/>
            <person name="Chirak E."/>
            <person name="Safronova V."/>
            <person name="Willems A."/>
        </authorList>
    </citation>
    <scope>NUCLEOTIDE SEQUENCE [LARGE SCALE GENOMIC DNA]</scope>
    <source>
        <strain evidence="3">STM 196</strain>
    </source>
</reference>
<dbReference type="PRINTS" id="PR00038">
    <property type="entry name" value="HTHLUXR"/>
</dbReference>
<evidence type="ECO:0000313" key="3">
    <source>
        <dbReference type="Proteomes" id="UP000241444"/>
    </source>
</evidence>
<dbReference type="GO" id="GO:0006355">
    <property type="term" value="P:regulation of DNA-templated transcription"/>
    <property type="evidence" value="ECO:0007669"/>
    <property type="project" value="InterPro"/>
</dbReference>
<keyword evidence="2" id="KW-0238">DNA-binding</keyword>
<dbReference type="InterPro" id="IPR051015">
    <property type="entry name" value="EvgA-like"/>
</dbReference>
<dbReference type="OrthoDB" id="7272316at2"/>
<feature type="domain" description="HTH luxR-type" evidence="1">
    <location>
        <begin position="196"/>
        <end position="261"/>
    </location>
</feature>
<dbReference type="AlphaFoldDB" id="A0A2P7BEQ9"/>
<dbReference type="InterPro" id="IPR011006">
    <property type="entry name" value="CheY-like_superfamily"/>
</dbReference>
<dbReference type="Proteomes" id="UP000241444">
    <property type="component" value="Unassembled WGS sequence"/>
</dbReference>
<dbReference type="InterPro" id="IPR016032">
    <property type="entry name" value="Sig_transdc_resp-reg_C-effctor"/>
</dbReference>
<proteinExistence type="predicted"/>
<name>A0A2P7BEQ9_9HYPH</name>
<evidence type="ECO:0000259" key="1">
    <source>
        <dbReference type="PROSITE" id="PS50043"/>
    </source>
</evidence>
<accession>A0A2P7BEQ9</accession>